<dbReference type="AlphaFoldDB" id="M8DW94"/>
<feature type="transmembrane region" description="Helical" evidence="1">
    <location>
        <begin position="67"/>
        <end position="88"/>
    </location>
</feature>
<evidence type="ECO:0000313" key="3">
    <source>
        <dbReference type="Proteomes" id="UP000012081"/>
    </source>
</evidence>
<dbReference type="EMBL" id="APBN01000009">
    <property type="protein sequence ID" value="EMT51276.1"/>
    <property type="molecule type" value="Genomic_DNA"/>
</dbReference>
<keyword evidence="1" id="KW-1133">Transmembrane helix</keyword>
<gene>
    <name evidence="2" type="ORF">I532_18687</name>
</gene>
<evidence type="ECO:0000313" key="2">
    <source>
        <dbReference type="EMBL" id="EMT51276.1"/>
    </source>
</evidence>
<feature type="transmembrane region" description="Helical" evidence="1">
    <location>
        <begin position="36"/>
        <end position="55"/>
    </location>
</feature>
<dbReference type="STRING" id="1300222.I532_18687"/>
<evidence type="ECO:0000256" key="1">
    <source>
        <dbReference type="SAM" id="Phobius"/>
    </source>
</evidence>
<organism evidence="2 3">
    <name type="scientific">Brevibacillus borstelensis AK1</name>
    <dbReference type="NCBI Taxonomy" id="1300222"/>
    <lineage>
        <taxon>Bacteria</taxon>
        <taxon>Bacillati</taxon>
        <taxon>Bacillota</taxon>
        <taxon>Bacilli</taxon>
        <taxon>Bacillales</taxon>
        <taxon>Paenibacillaceae</taxon>
        <taxon>Brevibacillus</taxon>
    </lineage>
</organism>
<keyword evidence="1" id="KW-0812">Transmembrane</keyword>
<dbReference type="Proteomes" id="UP000012081">
    <property type="component" value="Unassembled WGS sequence"/>
</dbReference>
<reference evidence="2 3" key="1">
    <citation type="submission" date="2013-03" db="EMBL/GenBank/DDBJ databases">
        <title>Assembly of a new bacterial strain Brevibacillus borstelensis AK1.</title>
        <authorList>
            <person name="Rajan I."/>
            <person name="PoliReddy D."/>
            <person name="Sugumar T."/>
            <person name="Rathinam K."/>
            <person name="Alqarawi S."/>
            <person name="Khalil A.B."/>
            <person name="Sivakumar N."/>
        </authorList>
    </citation>
    <scope>NUCLEOTIDE SEQUENCE [LARGE SCALE GENOMIC DNA]</scope>
    <source>
        <strain evidence="2 3">AK1</strain>
    </source>
</reference>
<keyword evidence="1" id="KW-0472">Membrane</keyword>
<name>M8DW94_9BACL</name>
<comment type="caution">
    <text evidence="2">The sequence shown here is derived from an EMBL/GenBank/DDBJ whole genome shotgun (WGS) entry which is preliminary data.</text>
</comment>
<accession>M8DW94</accession>
<protein>
    <submittedName>
        <fullName evidence="2">Uncharacterized protein</fullName>
    </submittedName>
</protein>
<keyword evidence="3" id="KW-1185">Reference proteome</keyword>
<sequence>MLKKFFDFICKGFFHPLDKLILLFLVSWISKLLSEWTGVFFIGVPTLILLIIFTTPRFEKTWFAQKVLNPLGSISVIALLVIGMILMIT</sequence>
<proteinExistence type="predicted"/>